<dbReference type="RefSeq" id="WP_163384994.1">
    <property type="nucleotide sequence ID" value="NZ_JAUFQS010000006.1"/>
</dbReference>
<protein>
    <submittedName>
        <fullName evidence="1">Uncharacterized protein</fullName>
    </submittedName>
</protein>
<evidence type="ECO:0000313" key="2">
    <source>
        <dbReference type="Proteomes" id="UP001236663"/>
    </source>
</evidence>
<proteinExistence type="predicted"/>
<evidence type="ECO:0000313" key="1">
    <source>
        <dbReference type="EMBL" id="MDN3687741.1"/>
    </source>
</evidence>
<name>A0ABT8C5Z3_9BACT</name>
<gene>
    <name evidence="1" type="ORF">QWZ15_07870</name>
</gene>
<comment type="caution">
    <text evidence="1">The sequence shown here is derived from an EMBL/GenBank/DDBJ whole genome shotgun (WGS) entry which is preliminary data.</text>
</comment>
<dbReference type="Proteomes" id="UP001236663">
    <property type="component" value="Unassembled WGS sequence"/>
</dbReference>
<sequence>MGYYHFQEGTYTLDGKTIAFEAVQNLYIGIDAAWGTFEELIEVEIHVAT</sequence>
<dbReference type="EMBL" id="JAUFQS010000006">
    <property type="protein sequence ID" value="MDN3687741.1"/>
    <property type="molecule type" value="Genomic_DNA"/>
</dbReference>
<accession>A0ABT8C5Z3</accession>
<reference evidence="2" key="1">
    <citation type="journal article" date="2019" name="Int. J. Syst. Evol. Microbiol.">
        <title>The Global Catalogue of Microorganisms (GCM) 10K type strain sequencing project: providing services to taxonomists for standard genome sequencing and annotation.</title>
        <authorList>
            <consortium name="The Broad Institute Genomics Platform"/>
            <consortium name="The Broad Institute Genome Sequencing Center for Infectious Disease"/>
            <person name="Wu L."/>
            <person name="Ma J."/>
        </authorList>
    </citation>
    <scope>NUCLEOTIDE SEQUENCE [LARGE SCALE GENOMIC DNA]</scope>
    <source>
        <strain evidence="2">CECT 7706</strain>
    </source>
</reference>
<organism evidence="1 2">
    <name type="scientific">Cyclobacterium jeungdonense</name>
    <dbReference type="NCBI Taxonomy" id="708087"/>
    <lineage>
        <taxon>Bacteria</taxon>
        <taxon>Pseudomonadati</taxon>
        <taxon>Bacteroidota</taxon>
        <taxon>Cytophagia</taxon>
        <taxon>Cytophagales</taxon>
        <taxon>Cyclobacteriaceae</taxon>
        <taxon>Cyclobacterium</taxon>
    </lineage>
</organism>
<keyword evidence="2" id="KW-1185">Reference proteome</keyword>